<gene>
    <name evidence="1" type="ORF">H8K26_00305</name>
</gene>
<organism evidence="1 2">
    <name type="scientific">Undibacterium aquatile</name>
    <dbReference type="NCBI Taxonomy" id="1537398"/>
    <lineage>
        <taxon>Bacteria</taxon>
        <taxon>Pseudomonadati</taxon>
        <taxon>Pseudomonadota</taxon>
        <taxon>Betaproteobacteria</taxon>
        <taxon>Burkholderiales</taxon>
        <taxon>Oxalobacteraceae</taxon>
        <taxon>Undibacterium</taxon>
    </lineage>
</organism>
<evidence type="ECO:0000313" key="1">
    <source>
        <dbReference type="EMBL" id="MBC3809868.1"/>
    </source>
</evidence>
<name>A0ABR6XAA0_9BURK</name>
<evidence type="ECO:0000313" key="2">
    <source>
        <dbReference type="Proteomes" id="UP000637632"/>
    </source>
</evidence>
<comment type="caution">
    <text evidence="1">The sequence shown here is derived from an EMBL/GenBank/DDBJ whole genome shotgun (WGS) entry which is preliminary data.</text>
</comment>
<proteinExistence type="predicted"/>
<dbReference type="Proteomes" id="UP000637632">
    <property type="component" value="Unassembled WGS sequence"/>
</dbReference>
<reference evidence="1 2" key="1">
    <citation type="submission" date="2020-08" db="EMBL/GenBank/DDBJ databases">
        <title>Novel species isolated from subtropical streams in China.</title>
        <authorList>
            <person name="Lu H."/>
        </authorList>
    </citation>
    <scope>NUCLEOTIDE SEQUENCE [LARGE SCALE GENOMIC DNA]</scope>
    <source>
        <strain evidence="1 2">CCTCC AB 2015119</strain>
    </source>
</reference>
<evidence type="ECO:0008006" key="3">
    <source>
        <dbReference type="Google" id="ProtNLM"/>
    </source>
</evidence>
<dbReference type="RefSeq" id="WP_190476500.1">
    <property type="nucleotide sequence ID" value="NZ_JACOFT010000001.1"/>
</dbReference>
<accession>A0ABR6XAA0</accession>
<keyword evidence="2" id="KW-1185">Reference proteome</keyword>
<sequence length="265" mass="28887">MMGAWGTGLYSDDTSCDVRDDYVTHLTQGCASEEAEQKILGGYGPLLAQPEIACCVYFALADTAWKYGRLSASLKAKALSLLQSGGDVFVWKRDAPTNVAARIKVLKALEARLNRIQPTELPMQLTPPKPQKVRTTAPIGSVFSLSLPSGNVALLILVGYKELAESIDPVFSALSWRAASVDAAPRHIAATDPTLPFNAFRKQCAHVAILPGDQRRNILFGLEQTSIRVEALLPYNPESIVWLAIGRIAREIDAFYHNHASSPTR</sequence>
<protein>
    <recommendedName>
        <fullName evidence="3">DUF4259 domain-containing protein</fullName>
    </recommendedName>
</protein>
<dbReference type="EMBL" id="JACOFT010000001">
    <property type="protein sequence ID" value="MBC3809868.1"/>
    <property type="molecule type" value="Genomic_DNA"/>
</dbReference>